<name>A0ABR5C094_9TREE</name>
<reference evidence="1 2" key="1">
    <citation type="submission" date="2015-01" db="EMBL/GenBank/DDBJ databases">
        <title>The Genome Sequence of Cryptococcus gattii EJB2.</title>
        <authorList>
            <consortium name="The Broad Institute Genomics Platform"/>
            <person name="Cuomo C."/>
            <person name="Litvintseva A."/>
            <person name="Chen Y."/>
            <person name="Heitman J."/>
            <person name="Sun S."/>
            <person name="Springer D."/>
            <person name="Dromer F."/>
            <person name="Young S."/>
            <person name="Zeng Q."/>
            <person name="Gargeya S."/>
            <person name="Abouelleil A."/>
            <person name="Alvarado L."/>
            <person name="Chapman S.B."/>
            <person name="Gainer-Dewar J."/>
            <person name="Goldberg J."/>
            <person name="Griggs A."/>
            <person name="Gujja S."/>
            <person name="Hansen M."/>
            <person name="Howarth C."/>
            <person name="Imamovic A."/>
            <person name="Larimer J."/>
            <person name="Murphy C."/>
            <person name="Naylor J."/>
            <person name="Pearson M."/>
            <person name="Priest M."/>
            <person name="Roberts A."/>
            <person name="Saif S."/>
            <person name="Shea T."/>
            <person name="Sykes S."/>
            <person name="Wortman J."/>
            <person name="Nusbaum C."/>
            <person name="Birren B."/>
        </authorList>
    </citation>
    <scope>NUCLEOTIDE SEQUENCE [LARGE SCALE GENOMIC DNA]</scope>
    <source>
        <strain evidence="1 2">EJB2</strain>
    </source>
</reference>
<proteinExistence type="predicted"/>
<protein>
    <submittedName>
        <fullName evidence="1">Uncharacterized protein</fullName>
    </submittedName>
</protein>
<evidence type="ECO:0000313" key="2">
    <source>
        <dbReference type="Proteomes" id="UP000054272"/>
    </source>
</evidence>
<dbReference type="Proteomes" id="UP000054272">
    <property type="component" value="Unassembled WGS sequence"/>
</dbReference>
<keyword evidence="2" id="KW-1185">Reference proteome</keyword>
<organism evidence="1 2">
    <name type="scientific">Cryptococcus gattii EJB2</name>
    <dbReference type="NCBI Taxonomy" id="1296103"/>
    <lineage>
        <taxon>Eukaryota</taxon>
        <taxon>Fungi</taxon>
        <taxon>Dikarya</taxon>
        <taxon>Basidiomycota</taxon>
        <taxon>Agaricomycotina</taxon>
        <taxon>Tremellomycetes</taxon>
        <taxon>Tremellales</taxon>
        <taxon>Cryptococcaceae</taxon>
        <taxon>Cryptococcus</taxon>
        <taxon>Cryptococcus gattii species complex</taxon>
    </lineage>
</organism>
<sequence>MRLKGKVMSTCGDANKWLRTYLEPVRKELAKAWYLVDTKTGIEETKMRLFDGLGCVWSNREQRLKHSRLLERICPTKDNLILFLLRRLHIPNLTYIRFWVRTALWAHQIIYGGNTELFKKHFAEKFPPDDMIDWERKKLRRIRMGQDLYQGRTWL</sequence>
<gene>
    <name evidence="1" type="ORF">I306_01716</name>
</gene>
<dbReference type="EMBL" id="KN848610">
    <property type="protein sequence ID" value="KIR81173.1"/>
    <property type="molecule type" value="Genomic_DNA"/>
</dbReference>
<accession>A0ABR5C094</accession>
<evidence type="ECO:0000313" key="1">
    <source>
        <dbReference type="EMBL" id="KIR81173.1"/>
    </source>
</evidence>